<dbReference type="Pfam" id="PF00436">
    <property type="entry name" value="SSB"/>
    <property type="match status" value="1"/>
</dbReference>
<evidence type="ECO:0000313" key="5">
    <source>
        <dbReference type="EMBL" id="ETX02523.1"/>
    </source>
</evidence>
<keyword evidence="1 2" id="KW-0238">DNA-binding</keyword>
<evidence type="ECO:0000256" key="3">
    <source>
        <dbReference type="PIRNR" id="PIRNR002070"/>
    </source>
</evidence>
<gene>
    <name evidence="5" type="ORF">ETSY2_35380</name>
</gene>
<dbReference type="PROSITE" id="PS50935">
    <property type="entry name" value="SSB"/>
    <property type="match status" value="1"/>
</dbReference>
<dbReference type="GO" id="GO:0009295">
    <property type="term" value="C:nucleoid"/>
    <property type="evidence" value="ECO:0007669"/>
    <property type="project" value="TreeGrafter"/>
</dbReference>
<organism evidence="5 6">
    <name type="scientific">Candidatus Entotheonella gemina</name>
    <dbReference type="NCBI Taxonomy" id="1429439"/>
    <lineage>
        <taxon>Bacteria</taxon>
        <taxon>Pseudomonadati</taxon>
        <taxon>Nitrospinota/Tectimicrobiota group</taxon>
        <taxon>Candidatus Tectimicrobiota</taxon>
        <taxon>Candidatus Entotheonellia</taxon>
        <taxon>Candidatus Entotheonellales</taxon>
        <taxon>Candidatus Entotheonellaceae</taxon>
        <taxon>Candidatus Entotheonella</taxon>
    </lineage>
</organism>
<evidence type="ECO:0000313" key="6">
    <source>
        <dbReference type="Proteomes" id="UP000019140"/>
    </source>
</evidence>
<comment type="caution">
    <text evidence="2">Lacks conserved residue(s) required for the propagation of feature annotation.</text>
</comment>
<keyword evidence="6" id="KW-1185">Reference proteome</keyword>
<reference evidence="5 6" key="1">
    <citation type="journal article" date="2014" name="Nature">
        <title>An environmental bacterial taxon with a large and distinct metabolic repertoire.</title>
        <authorList>
            <person name="Wilson M.C."/>
            <person name="Mori T."/>
            <person name="Ruckert C."/>
            <person name="Uria A.R."/>
            <person name="Helf M.J."/>
            <person name="Takada K."/>
            <person name="Gernert C."/>
            <person name="Steffens U.A."/>
            <person name="Heycke N."/>
            <person name="Schmitt S."/>
            <person name="Rinke C."/>
            <person name="Helfrich E.J."/>
            <person name="Brachmann A.O."/>
            <person name="Gurgui C."/>
            <person name="Wakimoto T."/>
            <person name="Kracht M."/>
            <person name="Crusemann M."/>
            <person name="Hentschel U."/>
            <person name="Abe I."/>
            <person name="Matsunaga S."/>
            <person name="Kalinowski J."/>
            <person name="Takeyama H."/>
            <person name="Piel J."/>
        </authorList>
    </citation>
    <scope>NUCLEOTIDE SEQUENCE [LARGE SCALE GENOMIC DNA]</scope>
    <source>
        <strain evidence="6">TSY2</strain>
    </source>
</reference>
<accession>W4LX93</accession>
<proteinExistence type="inferred from homology"/>
<dbReference type="InterPro" id="IPR011344">
    <property type="entry name" value="ssDNA-bd"/>
</dbReference>
<dbReference type="InterPro" id="IPR000424">
    <property type="entry name" value="Primosome_PriB/ssb"/>
</dbReference>
<dbReference type="GO" id="GO:0003697">
    <property type="term" value="F:single-stranded DNA binding"/>
    <property type="evidence" value="ECO:0007669"/>
    <property type="project" value="UniProtKB-UniRule"/>
</dbReference>
<dbReference type="EMBL" id="AZHX01001520">
    <property type="protein sequence ID" value="ETX02523.1"/>
    <property type="molecule type" value="Genomic_DNA"/>
</dbReference>
<dbReference type="PANTHER" id="PTHR10302">
    <property type="entry name" value="SINGLE-STRANDED DNA-BINDING PROTEIN"/>
    <property type="match status" value="1"/>
</dbReference>
<feature type="region of interest" description="Disordered" evidence="4">
    <location>
        <begin position="107"/>
        <end position="132"/>
    </location>
</feature>
<dbReference type="AlphaFoldDB" id="W4LX93"/>
<protein>
    <recommendedName>
        <fullName evidence="2 3">Single-stranded DNA-binding protein</fullName>
        <shortName evidence="2">SSB</shortName>
    </recommendedName>
</protein>
<dbReference type="SUPFAM" id="SSF50249">
    <property type="entry name" value="Nucleic acid-binding proteins"/>
    <property type="match status" value="1"/>
</dbReference>
<dbReference type="PIRSF" id="PIRSF002070">
    <property type="entry name" value="SSB"/>
    <property type="match status" value="1"/>
</dbReference>
<evidence type="ECO:0000256" key="1">
    <source>
        <dbReference type="ARBA" id="ARBA00023125"/>
    </source>
</evidence>
<dbReference type="Gene3D" id="2.40.50.140">
    <property type="entry name" value="Nucleic acid-binding proteins"/>
    <property type="match status" value="1"/>
</dbReference>
<name>W4LX93_9BACT</name>
<dbReference type="PATRIC" id="fig|1429439.4.peg.5980"/>
<dbReference type="CDD" id="cd04496">
    <property type="entry name" value="SSB_OBF"/>
    <property type="match status" value="1"/>
</dbReference>
<comment type="caution">
    <text evidence="5">The sequence shown here is derived from an EMBL/GenBank/DDBJ whole genome shotgun (WGS) entry which is preliminary data.</text>
</comment>
<sequence length="132" mass="15044">MANLNKVILLGNLTRDPELRFTPNGSPVAKFRLATNQRVRQQEEWKDEVCYIDIITFGKQAENVAEYLTVGNLALVEGRLHWHEWEGRDGQRRSKYDVVASTVQFLSRPNGEGRGADQGGLPFREDLDDVPF</sequence>
<dbReference type="HAMAP" id="MF_00984">
    <property type="entry name" value="SSB"/>
    <property type="match status" value="1"/>
</dbReference>
<dbReference type="Proteomes" id="UP000019140">
    <property type="component" value="Unassembled WGS sequence"/>
</dbReference>
<comment type="subunit">
    <text evidence="2">Homotetramer.</text>
</comment>
<dbReference type="GO" id="GO:0006260">
    <property type="term" value="P:DNA replication"/>
    <property type="evidence" value="ECO:0007669"/>
    <property type="project" value="InterPro"/>
</dbReference>
<dbReference type="NCBIfam" id="TIGR00621">
    <property type="entry name" value="ssb"/>
    <property type="match status" value="1"/>
</dbReference>
<evidence type="ECO:0000256" key="4">
    <source>
        <dbReference type="SAM" id="MobiDB-lite"/>
    </source>
</evidence>
<dbReference type="HOGENOM" id="CLU_078758_6_0_7"/>
<dbReference type="InterPro" id="IPR012340">
    <property type="entry name" value="NA-bd_OB-fold"/>
</dbReference>
<dbReference type="PANTHER" id="PTHR10302:SF27">
    <property type="entry name" value="SINGLE-STRANDED DNA-BINDING PROTEIN"/>
    <property type="match status" value="1"/>
</dbReference>
<evidence type="ECO:0000256" key="2">
    <source>
        <dbReference type="HAMAP-Rule" id="MF_00984"/>
    </source>
</evidence>